<keyword evidence="1" id="KW-0732">Signal</keyword>
<evidence type="ECO:0000313" key="3">
    <source>
        <dbReference type="Proteomes" id="UP000054978"/>
    </source>
</evidence>
<dbReference type="PROSITE" id="PS51257">
    <property type="entry name" value="PROKAR_LIPOPROTEIN"/>
    <property type="match status" value="1"/>
</dbReference>
<comment type="caution">
    <text evidence="2">The sequence shown here is derived from an EMBL/GenBank/DDBJ whole genome shotgun (WGS) entry which is preliminary data.</text>
</comment>
<organism evidence="2 3">
    <name type="scientific">Caballeronia ptereochthonis</name>
    <dbReference type="NCBI Taxonomy" id="1777144"/>
    <lineage>
        <taxon>Bacteria</taxon>
        <taxon>Pseudomonadati</taxon>
        <taxon>Pseudomonadota</taxon>
        <taxon>Betaproteobacteria</taxon>
        <taxon>Burkholderiales</taxon>
        <taxon>Burkholderiaceae</taxon>
        <taxon>Caballeronia</taxon>
    </lineage>
</organism>
<dbReference type="STRING" id="1777144.AWB83_00199"/>
<sequence length="571" mass="59803">MNWRLVVRKLFSVMLSGTVAASACITARSASAQGTPPVNPYLAGPVYAVTHFDSAQTDSFPYPVSTSAYSIVPGLLQLPQTPQIVAGPINLMTLATTSPNFMWGVSSTGVNYLSLASNTLSSAAITPYLFPGITQTLLNTINGLLQNPITTVQQAQNILSQLGLPFASGGFPSAYSVVDSNNVLYTNYGSSIYAFRFQPALDSLGTISVAGTLDTTTFLQSGETVTGVVMTYSGKLAIIGSHSVSVVGGSFLNGQTPTIHTIEISSSESISNSAAVDNHDGIYFVSNTNMYKAVWNDSQQKLSLDPADGAWTAPYPSGDTYFTAFGSGSGSTPTLMGFDDSQDELVVITDGKARMHLAAFWRNQIPSGVPVPDPANPRLAGIIQVNCGLPANAQIQTDQSVAVYGWGAFVVNNIASSNSGTSPLVDNLLRGTALFPSPVGVERFAWDPGAHQWSSVWARPDISSNSMVPTISAGSGVASPQVFASGNYANTPQAAQAGLSGDGWVVTGLDWNTGATRFTGIFGPGILGNGFYALIQFLPNGDLLFNSLTGPTRVSIPSSGHTAYIYPSLHL</sequence>
<feature type="chain" id="PRO_5007619021" description="Lipoprotein" evidence="1">
    <location>
        <begin position="33"/>
        <end position="571"/>
    </location>
</feature>
<dbReference type="Proteomes" id="UP000054978">
    <property type="component" value="Unassembled WGS sequence"/>
</dbReference>
<reference evidence="2" key="1">
    <citation type="submission" date="2016-01" db="EMBL/GenBank/DDBJ databases">
        <authorList>
            <person name="Peeters C."/>
        </authorList>
    </citation>
    <scope>NUCLEOTIDE SEQUENCE [LARGE SCALE GENOMIC DNA]</scope>
    <source>
        <strain evidence="2">LMG 29326</strain>
    </source>
</reference>
<evidence type="ECO:0008006" key="4">
    <source>
        <dbReference type="Google" id="ProtNLM"/>
    </source>
</evidence>
<evidence type="ECO:0000256" key="1">
    <source>
        <dbReference type="SAM" id="SignalP"/>
    </source>
</evidence>
<feature type="signal peptide" evidence="1">
    <location>
        <begin position="1"/>
        <end position="32"/>
    </location>
</feature>
<dbReference type="OrthoDB" id="4495524at2"/>
<keyword evidence="3" id="KW-1185">Reference proteome</keyword>
<protein>
    <recommendedName>
        <fullName evidence="4">Lipoprotein</fullName>
    </recommendedName>
</protein>
<dbReference type="EMBL" id="FCOB02000001">
    <property type="protein sequence ID" value="SAK40626.1"/>
    <property type="molecule type" value="Genomic_DNA"/>
</dbReference>
<gene>
    <name evidence="2" type="ORF">AWB83_00199</name>
</gene>
<proteinExistence type="predicted"/>
<dbReference type="AlphaFoldDB" id="A0A157Z4X1"/>
<evidence type="ECO:0000313" key="2">
    <source>
        <dbReference type="EMBL" id="SAK40626.1"/>
    </source>
</evidence>
<name>A0A157Z4X1_9BURK</name>
<accession>A0A157Z4X1</accession>